<evidence type="ECO:0000256" key="9">
    <source>
        <dbReference type="ARBA" id="ARBA00023136"/>
    </source>
</evidence>
<sequence>MLQALPITNVRLQPCAVAADKLTPVPGGHFCADCQRVVHDFTNATQLELAEARAASPDGRLCGRFRQAQLAAAPRLRPKLRWCLAALVLVVVESLSAQQAWAQVRQKARTITQKSAAKHLHHKHTKEEETLGIELSGLGDEASELHGNAPTAVKAQQEEHVYGVMLEQMPQFKGGHEALFTYLRSNLRYPSTTASSRVFVSFLVTKTGAIKDARVVKGTDPALDAEALRVVGQMPNWVPAYRNGQPIEAGFTIPITFDNKK</sequence>
<keyword evidence="7" id="KW-0653">Protein transport</keyword>
<comment type="similarity">
    <text evidence="2">Belongs to the TonB family.</text>
</comment>
<gene>
    <name evidence="11" type="ORF">D3Y59_12300</name>
</gene>
<dbReference type="GO" id="GO:0015031">
    <property type="term" value="P:protein transport"/>
    <property type="evidence" value="ECO:0007669"/>
    <property type="project" value="UniProtKB-KW"/>
</dbReference>
<evidence type="ECO:0000256" key="4">
    <source>
        <dbReference type="ARBA" id="ARBA00022475"/>
    </source>
</evidence>
<protein>
    <submittedName>
        <fullName evidence="11">Energy transducer TonB</fullName>
    </submittedName>
</protein>
<dbReference type="Pfam" id="PF03544">
    <property type="entry name" value="TonB_C"/>
    <property type="match status" value="1"/>
</dbReference>
<evidence type="ECO:0000313" key="12">
    <source>
        <dbReference type="Proteomes" id="UP000262802"/>
    </source>
</evidence>
<dbReference type="Gene3D" id="3.30.1150.10">
    <property type="match status" value="1"/>
</dbReference>
<evidence type="ECO:0000313" key="11">
    <source>
        <dbReference type="EMBL" id="AYA37760.1"/>
    </source>
</evidence>
<evidence type="ECO:0000256" key="1">
    <source>
        <dbReference type="ARBA" id="ARBA00004383"/>
    </source>
</evidence>
<dbReference type="GO" id="GO:0031992">
    <property type="term" value="F:energy transducer activity"/>
    <property type="evidence" value="ECO:0007669"/>
    <property type="project" value="TreeGrafter"/>
</dbReference>
<organism evidence="11 12">
    <name type="scientific">Hymenobacter oligotrophus</name>
    <dbReference type="NCBI Taxonomy" id="2319843"/>
    <lineage>
        <taxon>Bacteria</taxon>
        <taxon>Pseudomonadati</taxon>
        <taxon>Bacteroidota</taxon>
        <taxon>Cytophagia</taxon>
        <taxon>Cytophagales</taxon>
        <taxon>Hymenobacteraceae</taxon>
        <taxon>Hymenobacter</taxon>
    </lineage>
</organism>
<dbReference type="EMBL" id="CP032317">
    <property type="protein sequence ID" value="AYA37760.1"/>
    <property type="molecule type" value="Genomic_DNA"/>
</dbReference>
<evidence type="ECO:0000259" key="10">
    <source>
        <dbReference type="Pfam" id="PF03544"/>
    </source>
</evidence>
<keyword evidence="5" id="KW-0997">Cell inner membrane</keyword>
<name>A0A3B7R353_9BACT</name>
<accession>A0A3B7R353</accession>
<dbReference type="NCBIfam" id="TIGR01352">
    <property type="entry name" value="tonB_Cterm"/>
    <property type="match status" value="1"/>
</dbReference>
<evidence type="ECO:0000256" key="8">
    <source>
        <dbReference type="ARBA" id="ARBA00022989"/>
    </source>
</evidence>
<dbReference type="PANTHER" id="PTHR33446:SF2">
    <property type="entry name" value="PROTEIN TONB"/>
    <property type="match status" value="1"/>
</dbReference>
<evidence type="ECO:0000256" key="5">
    <source>
        <dbReference type="ARBA" id="ARBA00022519"/>
    </source>
</evidence>
<keyword evidence="12" id="KW-1185">Reference proteome</keyword>
<keyword evidence="3" id="KW-0813">Transport</keyword>
<keyword evidence="6" id="KW-0812">Transmembrane</keyword>
<dbReference type="AlphaFoldDB" id="A0A3B7R353"/>
<keyword evidence="9" id="KW-0472">Membrane</keyword>
<dbReference type="InterPro" id="IPR006260">
    <property type="entry name" value="TonB/TolA_C"/>
</dbReference>
<dbReference type="GO" id="GO:0098797">
    <property type="term" value="C:plasma membrane protein complex"/>
    <property type="evidence" value="ECO:0007669"/>
    <property type="project" value="TreeGrafter"/>
</dbReference>
<dbReference type="OrthoDB" id="1039448at2"/>
<dbReference type="RefSeq" id="WP_119445321.1">
    <property type="nucleotide sequence ID" value="NZ_CP032317.1"/>
</dbReference>
<comment type="subcellular location">
    <subcellularLocation>
        <location evidence="1">Cell inner membrane</location>
        <topology evidence="1">Single-pass membrane protein</topology>
        <orientation evidence="1">Periplasmic side</orientation>
    </subcellularLocation>
</comment>
<keyword evidence="4" id="KW-1003">Cell membrane</keyword>
<feature type="domain" description="TonB C-terminal" evidence="10">
    <location>
        <begin position="196"/>
        <end position="257"/>
    </location>
</feature>
<evidence type="ECO:0000256" key="6">
    <source>
        <dbReference type="ARBA" id="ARBA00022692"/>
    </source>
</evidence>
<dbReference type="InterPro" id="IPR051045">
    <property type="entry name" value="TonB-dependent_transducer"/>
</dbReference>
<dbReference type="SUPFAM" id="SSF74653">
    <property type="entry name" value="TolA/TonB C-terminal domain"/>
    <property type="match status" value="1"/>
</dbReference>
<dbReference type="GO" id="GO:0055085">
    <property type="term" value="P:transmembrane transport"/>
    <property type="evidence" value="ECO:0007669"/>
    <property type="project" value="InterPro"/>
</dbReference>
<evidence type="ECO:0000256" key="2">
    <source>
        <dbReference type="ARBA" id="ARBA00006555"/>
    </source>
</evidence>
<dbReference type="InterPro" id="IPR037682">
    <property type="entry name" value="TonB_C"/>
</dbReference>
<evidence type="ECO:0000256" key="7">
    <source>
        <dbReference type="ARBA" id="ARBA00022927"/>
    </source>
</evidence>
<proteinExistence type="inferred from homology"/>
<dbReference type="PANTHER" id="PTHR33446">
    <property type="entry name" value="PROTEIN TONB-RELATED"/>
    <property type="match status" value="1"/>
</dbReference>
<dbReference type="KEGG" id="hyh:D3Y59_12300"/>
<dbReference type="Proteomes" id="UP000262802">
    <property type="component" value="Chromosome"/>
</dbReference>
<reference evidence="11 12" key="1">
    <citation type="submission" date="2018-09" db="EMBL/GenBank/DDBJ databases">
        <title>Hymenobacter medium sp. nov., isolated from R2A medium.</title>
        <authorList>
            <person name="Yingchao G."/>
        </authorList>
    </citation>
    <scope>NUCLEOTIDE SEQUENCE [LARGE SCALE GENOMIC DNA]</scope>
    <source>
        <strain evidence="12">sh-6</strain>
    </source>
</reference>
<keyword evidence="8" id="KW-1133">Transmembrane helix</keyword>
<evidence type="ECO:0000256" key="3">
    <source>
        <dbReference type="ARBA" id="ARBA00022448"/>
    </source>
</evidence>